<evidence type="ECO:0000259" key="1">
    <source>
        <dbReference type="Pfam" id="PF00248"/>
    </source>
</evidence>
<dbReference type="InterPro" id="IPR053135">
    <property type="entry name" value="AKR2_Oxidoreductase"/>
</dbReference>
<dbReference type="Proteomes" id="UP000324194">
    <property type="component" value="Chromosome 1"/>
</dbReference>
<name>A0A5E4PKX2_9COXI</name>
<gene>
    <name evidence="2" type="primary">yhdN_1</name>
    <name evidence="2" type="ORF">AQUSIP_21830</name>
</gene>
<dbReference type="Pfam" id="PF00248">
    <property type="entry name" value="Aldo_ket_red"/>
    <property type="match status" value="1"/>
</dbReference>
<proteinExistence type="predicted"/>
<dbReference type="PRINTS" id="PR00069">
    <property type="entry name" value="ALDKETRDTASE"/>
</dbReference>
<dbReference type="AlphaFoldDB" id="A0A5E4PKX2"/>
<dbReference type="InterPro" id="IPR020471">
    <property type="entry name" value="AKR"/>
</dbReference>
<reference evidence="2 3" key="1">
    <citation type="submission" date="2019-08" db="EMBL/GenBank/DDBJ databases">
        <authorList>
            <person name="Guy L."/>
        </authorList>
    </citation>
    <scope>NUCLEOTIDE SEQUENCE [LARGE SCALE GENOMIC DNA]</scope>
    <source>
        <strain evidence="2 3">SGT-108</strain>
    </source>
</reference>
<organism evidence="2 3">
    <name type="scientific">Aquicella siphonis</name>
    <dbReference type="NCBI Taxonomy" id="254247"/>
    <lineage>
        <taxon>Bacteria</taxon>
        <taxon>Pseudomonadati</taxon>
        <taxon>Pseudomonadota</taxon>
        <taxon>Gammaproteobacteria</taxon>
        <taxon>Legionellales</taxon>
        <taxon>Coxiellaceae</taxon>
        <taxon>Aquicella</taxon>
    </lineage>
</organism>
<dbReference type="Gene3D" id="3.20.20.100">
    <property type="entry name" value="NADP-dependent oxidoreductase domain"/>
    <property type="match status" value="1"/>
</dbReference>
<dbReference type="InterPro" id="IPR023210">
    <property type="entry name" value="NADP_OxRdtase_dom"/>
</dbReference>
<sequence>MQKRNLGSSGIQVSIVGLGTVKFGRNQGVKYPCAFELPSDQDVEELLAVAAGLGINLLDTAPAYGASEERLGKSLRGRRHEWVICTKAGEEFIDGQSSYDFSPHALTHSVERSMRRLQTDYLDVVLVHSNGDDMRIIEQDQAFDTLEMLKRAGKIRAYGMSTKTIDGGLKTVEFADVAMVTFNPSCVEDREVIASAHRKQKGIFIKKAFASGHASKDPGGNLRFVFAESGVTSVIIGTINPAHLRENVESCKVVGSIP</sequence>
<protein>
    <submittedName>
        <fullName evidence="2">General stress protein 69</fullName>
    </submittedName>
</protein>
<dbReference type="RefSeq" id="WP_197737319.1">
    <property type="nucleotide sequence ID" value="NZ_LR699119.1"/>
</dbReference>
<dbReference type="KEGG" id="asip:AQUSIP_21830"/>
<dbReference type="SUPFAM" id="SSF51430">
    <property type="entry name" value="NAD(P)-linked oxidoreductase"/>
    <property type="match status" value="1"/>
</dbReference>
<dbReference type="InterPro" id="IPR036812">
    <property type="entry name" value="NAD(P)_OxRdtase_dom_sf"/>
</dbReference>
<dbReference type="PANTHER" id="PTHR43312:SF1">
    <property type="entry name" value="NADP-DEPENDENT OXIDOREDUCTASE DOMAIN-CONTAINING PROTEIN"/>
    <property type="match status" value="1"/>
</dbReference>
<dbReference type="EMBL" id="LR699119">
    <property type="protein sequence ID" value="VVC76856.1"/>
    <property type="molecule type" value="Genomic_DNA"/>
</dbReference>
<dbReference type="GO" id="GO:0016491">
    <property type="term" value="F:oxidoreductase activity"/>
    <property type="evidence" value="ECO:0007669"/>
    <property type="project" value="InterPro"/>
</dbReference>
<dbReference type="PANTHER" id="PTHR43312">
    <property type="entry name" value="D-THREO-ALDOSE 1-DEHYDROGENASE"/>
    <property type="match status" value="1"/>
</dbReference>
<accession>A0A5E4PKX2</accession>
<evidence type="ECO:0000313" key="3">
    <source>
        <dbReference type="Proteomes" id="UP000324194"/>
    </source>
</evidence>
<dbReference type="CDD" id="cd19095">
    <property type="entry name" value="AKR_PA4992-like"/>
    <property type="match status" value="1"/>
</dbReference>
<keyword evidence="3" id="KW-1185">Reference proteome</keyword>
<evidence type="ECO:0000313" key="2">
    <source>
        <dbReference type="EMBL" id="VVC76856.1"/>
    </source>
</evidence>
<feature type="domain" description="NADP-dependent oxidoreductase" evidence="1">
    <location>
        <begin position="16"/>
        <end position="205"/>
    </location>
</feature>